<evidence type="ECO:0000313" key="9">
    <source>
        <dbReference type="Proteomes" id="UP000467840"/>
    </source>
</evidence>
<dbReference type="CDD" id="cd00167">
    <property type="entry name" value="SANT"/>
    <property type="match status" value="3"/>
</dbReference>
<comment type="caution">
    <text evidence="8">The sequence shown here is derived from an EMBL/GenBank/DDBJ whole genome shotgun (WGS) entry which is preliminary data.</text>
</comment>
<dbReference type="InterPro" id="IPR050560">
    <property type="entry name" value="MYB_TF"/>
</dbReference>
<dbReference type="SUPFAM" id="SSF46689">
    <property type="entry name" value="Homeodomain-like"/>
    <property type="match status" value="2"/>
</dbReference>
<dbReference type="InterPro" id="IPR001005">
    <property type="entry name" value="SANT/Myb"/>
</dbReference>
<feature type="domain" description="Myb-like" evidence="6">
    <location>
        <begin position="52"/>
        <end position="103"/>
    </location>
</feature>
<evidence type="ECO:0000256" key="4">
    <source>
        <dbReference type="ARBA" id="ARBA00023125"/>
    </source>
</evidence>
<dbReference type="GO" id="GO:0000981">
    <property type="term" value="F:DNA-binding transcription factor activity, RNA polymerase II-specific"/>
    <property type="evidence" value="ECO:0007669"/>
    <property type="project" value="TreeGrafter"/>
</dbReference>
<evidence type="ECO:0000256" key="3">
    <source>
        <dbReference type="ARBA" id="ARBA00023015"/>
    </source>
</evidence>
<organism evidence="8 9">
    <name type="scientific">Hevea brasiliensis</name>
    <name type="common">Para rubber tree</name>
    <name type="synonym">Siphonia brasiliensis</name>
    <dbReference type="NCBI Taxonomy" id="3981"/>
    <lineage>
        <taxon>Eukaryota</taxon>
        <taxon>Viridiplantae</taxon>
        <taxon>Streptophyta</taxon>
        <taxon>Embryophyta</taxon>
        <taxon>Tracheophyta</taxon>
        <taxon>Spermatophyta</taxon>
        <taxon>Magnoliopsida</taxon>
        <taxon>eudicotyledons</taxon>
        <taxon>Gunneridae</taxon>
        <taxon>Pentapetalae</taxon>
        <taxon>rosids</taxon>
        <taxon>fabids</taxon>
        <taxon>Malpighiales</taxon>
        <taxon>Euphorbiaceae</taxon>
        <taxon>Crotonoideae</taxon>
        <taxon>Micrandreae</taxon>
        <taxon>Hevea</taxon>
    </lineage>
</organism>
<evidence type="ECO:0000313" key="8">
    <source>
        <dbReference type="EMBL" id="KAF2297768.1"/>
    </source>
</evidence>
<name>A0A6A6LBT8_HEVBR</name>
<keyword evidence="3" id="KW-0804">Transcription</keyword>
<keyword evidence="9" id="KW-1185">Reference proteome</keyword>
<keyword evidence="3" id="KW-0805">Transcription regulation</keyword>
<dbReference type="Pfam" id="PF00249">
    <property type="entry name" value="Myb_DNA-binding"/>
    <property type="match status" value="1"/>
</dbReference>
<dbReference type="GO" id="GO:0005634">
    <property type="term" value="C:nucleus"/>
    <property type="evidence" value="ECO:0007669"/>
    <property type="project" value="UniProtKB-SubCell"/>
</dbReference>
<gene>
    <name evidence="8" type="ORF">GH714_002660</name>
</gene>
<dbReference type="PANTHER" id="PTHR45614:SF252">
    <property type="entry name" value="TRANSCRIPTION FACTOR MYB3R-2-LIKE"/>
    <property type="match status" value="1"/>
</dbReference>
<dbReference type="InterPro" id="IPR017930">
    <property type="entry name" value="Myb_dom"/>
</dbReference>
<dbReference type="InterPro" id="IPR009057">
    <property type="entry name" value="Homeodomain-like_sf"/>
</dbReference>
<proteinExistence type="predicted"/>
<dbReference type="GO" id="GO:0000978">
    <property type="term" value="F:RNA polymerase II cis-regulatory region sequence-specific DNA binding"/>
    <property type="evidence" value="ECO:0007669"/>
    <property type="project" value="TreeGrafter"/>
</dbReference>
<dbReference type="PANTHER" id="PTHR45614">
    <property type="entry name" value="MYB PROTEIN-RELATED"/>
    <property type="match status" value="1"/>
</dbReference>
<sequence>MMVMKVKEEEELYDVDSADQVIDAPPCSVYFGTRGAAFPRSVSFQGRATGPTRRSTKGHWTEEEDYILTESVRRFHGKKWRKIAECLPQRTVSQCFTRWNRVLNPAIVKGTWTKEEDDCIIESVRRYGPRKWSVMARSLPGRLGKQCRERPGYKEIFRTEEEELTLTYYHEIYGNKWTEIARFLPGRTDNAIKNHWNCIVKKKLDSNSPAHAEDLCKVGSLNFCSCAMKTDSKECDMGTAELLCGLPNGGQNQLEAKYGMVGTSDSSVEIDELMNGIHFDDRGANGCGAMIGCRRNKSSALEAVLPFPLNSAKSPNRLSGHELGILHSEFGNETENSYSFTSATGGDRSVIEKESKFHKMNMHVQPVDRNQRCLHHESAQPKDLVTNFDGADPSIGHHHVLHANSPFSCSTPRNCARYTFVSALELELKLPLNQTETAKNRDSTVQFSSVLATARNQTLAMSKGMLLNYLKTCYLQLV</sequence>
<evidence type="ECO:0000259" key="6">
    <source>
        <dbReference type="PROSITE" id="PS50090"/>
    </source>
</evidence>
<dbReference type="PROSITE" id="PS50090">
    <property type="entry name" value="MYB_LIKE"/>
    <property type="match status" value="3"/>
</dbReference>
<protein>
    <submittedName>
        <fullName evidence="8">Uncharacterized protein</fullName>
    </submittedName>
</protein>
<dbReference type="FunFam" id="1.10.10.60:FF:000010">
    <property type="entry name" value="Transcriptional activator Myb isoform A"/>
    <property type="match status" value="1"/>
</dbReference>
<feature type="domain" description="HTH myb-type" evidence="7">
    <location>
        <begin position="52"/>
        <end position="103"/>
    </location>
</feature>
<evidence type="ECO:0000259" key="7">
    <source>
        <dbReference type="PROSITE" id="PS51294"/>
    </source>
</evidence>
<dbReference type="PROSITE" id="PS51294">
    <property type="entry name" value="HTH_MYB"/>
    <property type="match status" value="3"/>
</dbReference>
<dbReference type="AlphaFoldDB" id="A0A6A6LBT8"/>
<accession>A0A6A6LBT8</accession>
<dbReference type="Pfam" id="PF13921">
    <property type="entry name" value="Myb_DNA-bind_6"/>
    <property type="match status" value="1"/>
</dbReference>
<evidence type="ECO:0000256" key="5">
    <source>
        <dbReference type="ARBA" id="ARBA00023242"/>
    </source>
</evidence>
<keyword evidence="4" id="KW-0238">DNA-binding</keyword>
<evidence type="ECO:0000256" key="2">
    <source>
        <dbReference type="ARBA" id="ARBA00022737"/>
    </source>
</evidence>
<keyword evidence="5" id="KW-0539">Nucleus</keyword>
<comment type="subcellular location">
    <subcellularLocation>
        <location evidence="1">Nucleus</location>
    </subcellularLocation>
</comment>
<dbReference type="EMBL" id="JAAGAX010000011">
    <property type="protein sequence ID" value="KAF2297768.1"/>
    <property type="molecule type" value="Genomic_DNA"/>
</dbReference>
<feature type="domain" description="Myb-like" evidence="6">
    <location>
        <begin position="159"/>
        <end position="200"/>
    </location>
</feature>
<evidence type="ECO:0000256" key="1">
    <source>
        <dbReference type="ARBA" id="ARBA00004123"/>
    </source>
</evidence>
<dbReference type="SMART" id="SM00717">
    <property type="entry name" value="SANT"/>
    <property type="match status" value="3"/>
</dbReference>
<reference evidence="8 9" key="1">
    <citation type="journal article" date="2020" name="Mol. Plant">
        <title>The Chromosome-Based Rubber Tree Genome Provides New Insights into Spurge Genome Evolution and Rubber Biosynthesis.</title>
        <authorList>
            <person name="Liu J."/>
            <person name="Shi C."/>
            <person name="Shi C.C."/>
            <person name="Li W."/>
            <person name="Zhang Q.J."/>
            <person name="Zhang Y."/>
            <person name="Li K."/>
            <person name="Lu H.F."/>
            <person name="Shi C."/>
            <person name="Zhu S.T."/>
            <person name="Xiao Z.Y."/>
            <person name="Nan H."/>
            <person name="Yue Y."/>
            <person name="Zhu X.G."/>
            <person name="Wu Y."/>
            <person name="Hong X.N."/>
            <person name="Fan G.Y."/>
            <person name="Tong Y."/>
            <person name="Zhang D."/>
            <person name="Mao C.L."/>
            <person name="Liu Y.L."/>
            <person name="Hao S.J."/>
            <person name="Liu W.Q."/>
            <person name="Lv M.Q."/>
            <person name="Zhang H.B."/>
            <person name="Liu Y."/>
            <person name="Hu-Tang G.R."/>
            <person name="Wang J.P."/>
            <person name="Wang J.H."/>
            <person name="Sun Y.H."/>
            <person name="Ni S.B."/>
            <person name="Chen W.B."/>
            <person name="Zhang X.C."/>
            <person name="Jiao Y.N."/>
            <person name="Eichler E.E."/>
            <person name="Li G.H."/>
            <person name="Liu X."/>
            <person name="Gao L.Z."/>
        </authorList>
    </citation>
    <scope>NUCLEOTIDE SEQUENCE [LARGE SCALE GENOMIC DNA]</scope>
    <source>
        <strain evidence="9">cv. GT1</strain>
        <tissue evidence="8">Leaf</tissue>
    </source>
</reference>
<dbReference type="Gene3D" id="1.10.10.60">
    <property type="entry name" value="Homeodomain-like"/>
    <property type="match status" value="3"/>
</dbReference>
<feature type="domain" description="HTH myb-type" evidence="7">
    <location>
        <begin position="104"/>
        <end position="161"/>
    </location>
</feature>
<feature type="domain" description="Myb-like" evidence="6">
    <location>
        <begin position="104"/>
        <end position="150"/>
    </location>
</feature>
<feature type="domain" description="HTH myb-type" evidence="7">
    <location>
        <begin position="169"/>
        <end position="204"/>
    </location>
</feature>
<dbReference type="Proteomes" id="UP000467840">
    <property type="component" value="Chromosome 1"/>
</dbReference>
<keyword evidence="2" id="KW-0677">Repeat</keyword>